<evidence type="ECO:0000313" key="2">
    <source>
        <dbReference type="EMBL" id="EGV10916.1"/>
    </source>
</evidence>
<keyword evidence="1" id="KW-0472">Membrane</keyword>
<organism evidence="2 3">
    <name type="scientific">Streptococcus constellatus subsp. pharyngis SK1060 = CCUG 46377</name>
    <dbReference type="NCBI Taxonomy" id="1035184"/>
    <lineage>
        <taxon>Bacteria</taxon>
        <taxon>Bacillati</taxon>
        <taxon>Bacillota</taxon>
        <taxon>Bacilli</taxon>
        <taxon>Lactobacillales</taxon>
        <taxon>Streptococcaceae</taxon>
        <taxon>Streptococcus</taxon>
        <taxon>Streptococcus anginosus group</taxon>
    </lineage>
</organism>
<proteinExistence type="predicted"/>
<dbReference type="Proteomes" id="UP000003287">
    <property type="component" value="Unassembled WGS sequence"/>
</dbReference>
<dbReference type="AlphaFoldDB" id="F9P4H3"/>
<evidence type="ECO:0000313" key="3">
    <source>
        <dbReference type="Proteomes" id="UP000003287"/>
    </source>
</evidence>
<feature type="transmembrane region" description="Helical" evidence="1">
    <location>
        <begin position="6"/>
        <end position="25"/>
    </location>
</feature>
<reference evidence="2 3" key="1">
    <citation type="submission" date="2011-06" db="EMBL/GenBank/DDBJ databases">
        <authorList>
            <person name="Harkins D.M."/>
            <person name="Madupu R."/>
            <person name="Durkin A.S."/>
            <person name="Torralba M."/>
            <person name="Methe B."/>
            <person name="Sutton G.G."/>
            <person name="Nelson K.E."/>
        </authorList>
    </citation>
    <scope>NUCLEOTIDE SEQUENCE [LARGE SCALE GENOMIC DNA]</scope>
    <source>
        <strain evidence="2 3">SK1060</strain>
    </source>
</reference>
<sequence length="49" mass="5603">MLNPYVIAALLFAVIYGMIVAYTYIYKENGMTNLIFDDTVNPKREKING</sequence>
<keyword evidence="1" id="KW-1133">Transmembrane helix</keyword>
<accession>F9P4H3</accession>
<keyword evidence="1" id="KW-0812">Transmembrane</keyword>
<protein>
    <submittedName>
        <fullName evidence="2">Uncharacterized protein</fullName>
    </submittedName>
</protein>
<dbReference type="EMBL" id="AFUP01000001">
    <property type="protein sequence ID" value="EGV10916.1"/>
    <property type="molecule type" value="Genomic_DNA"/>
</dbReference>
<name>F9P4H3_STRCV</name>
<evidence type="ECO:0000256" key="1">
    <source>
        <dbReference type="SAM" id="Phobius"/>
    </source>
</evidence>
<gene>
    <name evidence="2" type="ORF">HMPREF1042_0370</name>
</gene>